<dbReference type="RefSeq" id="WP_092054102.1">
    <property type="nucleotide sequence ID" value="NZ_FOQD01000016.1"/>
</dbReference>
<sequence>MVNFSSFAPFTSTTVIADPASFPTASTPGAEIRWTVPCIVADVMARVKSLLETGHATEALRRLNAQRYACPAFDNARAVCMMRLGHPDAAVRVLQQLTQVTANGEFRSHVPVGYKVNLATALALTGEVDEAAAILAELRAADEHSLRASELQSALDRWQGGLSMWEQFQRNLGAHVQHAVILHFAPGELP</sequence>
<dbReference type="OrthoDB" id="273604at2"/>
<reference evidence="2" key="1">
    <citation type="submission" date="2016-10" db="EMBL/GenBank/DDBJ databases">
        <authorList>
            <person name="Varghese N."/>
            <person name="Submissions S."/>
        </authorList>
    </citation>
    <scope>NUCLEOTIDE SEQUENCE [LARGE SCALE GENOMIC DNA]</scope>
    <source>
        <strain evidence="2">DSM 26348</strain>
    </source>
</reference>
<dbReference type="InterPro" id="IPR011990">
    <property type="entry name" value="TPR-like_helical_dom_sf"/>
</dbReference>
<dbReference type="EMBL" id="FOQD01000016">
    <property type="protein sequence ID" value="SFJ19854.1"/>
    <property type="molecule type" value="Genomic_DNA"/>
</dbReference>
<dbReference type="AlphaFoldDB" id="A0A1I3PDZ1"/>
<dbReference type="InterPro" id="IPR011717">
    <property type="entry name" value="TPR-4"/>
</dbReference>
<accession>A0A1I3PDZ1</accession>
<organism evidence="1 2">
    <name type="scientific">Planctomicrobium piriforme</name>
    <dbReference type="NCBI Taxonomy" id="1576369"/>
    <lineage>
        <taxon>Bacteria</taxon>
        <taxon>Pseudomonadati</taxon>
        <taxon>Planctomycetota</taxon>
        <taxon>Planctomycetia</taxon>
        <taxon>Planctomycetales</taxon>
        <taxon>Planctomycetaceae</taxon>
        <taxon>Planctomicrobium</taxon>
    </lineage>
</organism>
<protein>
    <submittedName>
        <fullName evidence="1">Tetratricopeptide repeat-containing protein</fullName>
    </submittedName>
</protein>
<dbReference type="SUPFAM" id="SSF48452">
    <property type="entry name" value="TPR-like"/>
    <property type="match status" value="1"/>
</dbReference>
<dbReference type="GO" id="GO:0042802">
    <property type="term" value="F:identical protein binding"/>
    <property type="evidence" value="ECO:0007669"/>
    <property type="project" value="InterPro"/>
</dbReference>
<evidence type="ECO:0000313" key="2">
    <source>
        <dbReference type="Proteomes" id="UP000199518"/>
    </source>
</evidence>
<dbReference type="Gene3D" id="1.25.40.10">
    <property type="entry name" value="Tetratricopeptide repeat domain"/>
    <property type="match status" value="1"/>
</dbReference>
<keyword evidence="2" id="KW-1185">Reference proteome</keyword>
<evidence type="ECO:0000313" key="1">
    <source>
        <dbReference type="EMBL" id="SFJ19854.1"/>
    </source>
</evidence>
<dbReference type="Proteomes" id="UP000199518">
    <property type="component" value="Unassembled WGS sequence"/>
</dbReference>
<name>A0A1I3PDZ1_9PLAN</name>
<gene>
    <name evidence="1" type="ORF">SAMN05421753_116127</name>
</gene>
<proteinExistence type="predicted"/>
<dbReference type="Pfam" id="PF07721">
    <property type="entry name" value="TPR_4"/>
    <property type="match status" value="2"/>
</dbReference>